<protein>
    <submittedName>
        <fullName evidence="5">Peptidase C1A papain C-terminal domain-containing protein</fullName>
    </submittedName>
</protein>
<dbReference type="Pfam" id="PF00112">
    <property type="entry name" value="Peptidase_C1"/>
    <property type="match status" value="1"/>
</dbReference>
<dbReference type="GO" id="GO:0006508">
    <property type="term" value="P:proteolysis"/>
    <property type="evidence" value="ECO:0007669"/>
    <property type="project" value="InterPro"/>
</dbReference>
<proteinExistence type="inferred from homology"/>
<dbReference type="PANTHER" id="PTHR12411">
    <property type="entry name" value="CYSTEINE PROTEASE FAMILY C1-RELATED"/>
    <property type="match status" value="1"/>
</dbReference>
<dbReference type="GO" id="GO:0008234">
    <property type="term" value="F:cysteine-type peptidase activity"/>
    <property type="evidence" value="ECO:0007669"/>
    <property type="project" value="InterPro"/>
</dbReference>
<evidence type="ECO:0000259" key="3">
    <source>
        <dbReference type="SMART" id="SM00645"/>
    </source>
</evidence>
<evidence type="ECO:0000256" key="1">
    <source>
        <dbReference type="ARBA" id="ARBA00008455"/>
    </source>
</evidence>
<dbReference type="InterPro" id="IPR038765">
    <property type="entry name" value="Papain-like_cys_pep_sf"/>
</dbReference>
<keyword evidence="4" id="KW-1185">Reference proteome</keyword>
<dbReference type="Gene3D" id="3.90.70.10">
    <property type="entry name" value="Cysteine proteinases"/>
    <property type="match status" value="1"/>
</dbReference>
<accession>A0A914QEH0</accession>
<feature type="chain" id="PRO_5037180095" evidence="2">
    <location>
        <begin position="18"/>
        <end position="318"/>
    </location>
</feature>
<dbReference type="AlphaFoldDB" id="A0A914QEH0"/>
<dbReference type="WBParaSite" id="PDA_v2.g29721.t1">
    <property type="protein sequence ID" value="PDA_v2.g29721.t1"/>
    <property type="gene ID" value="PDA_v2.g29721"/>
</dbReference>
<name>A0A914QEH0_9BILA</name>
<dbReference type="SMART" id="SM00645">
    <property type="entry name" value="Pept_C1"/>
    <property type="match status" value="1"/>
</dbReference>
<keyword evidence="2" id="KW-0732">Signal</keyword>
<reference evidence="5" key="1">
    <citation type="submission" date="2022-11" db="UniProtKB">
        <authorList>
            <consortium name="WormBaseParasite"/>
        </authorList>
    </citation>
    <scope>IDENTIFICATION</scope>
</reference>
<dbReference type="InterPro" id="IPR000668">
    <property type="entry name" value="Peptidase_C1A_C"/>
</dbReference>
<feature type="signal peptide" evidence="2">
    <location>
        <begin position="1"/>
        <end position="17"/>
    </location>
</feature>
<evidence type="ECO:0000256" key="2">
    <source>
        <dbReference type="SAM" id="SignalP"/>
    </source>
</evidence>
<sequence>MKSFLVLLFFVVANARAEFDKISSTSVSSNEGFRLYEKAKKEVDELNKKYLGATFAINKFSFMSENERKKHLSPSLSIPTSLKFATFDDENITAPESFDFRKSGKVTPVKDQTLSGTSGCGSCFAFAATGAVESQYLIKQNLELDLSEEYLLECDTADAECGGGLENNSLNVYINNGVPSEACIPYTGTEGKCPDIADTEVCKKYKIAGYKTLGDDEDKYPGMLFKYGPIAIGMNAGAPLQFYHKGVLDIPLKECGDGGHAVLLVGYTKDYWIAKNSWGSKHGENGYFRFKRGVNFCNFAKYDPMIPYLSDPTNVLES</sequence>
<dbReference type="SUPFAM" id="SSF54001">
    <property type="entry name" value="Cysteine proteinases"/>
    <property type="match status" value="1"/>
</dbReference>
<feature type="domain" description="Peptidase C1A papain C-terminal" evidence="3">
    <location>
        <begin position="94"/>
        <end position="308"/>
    </location>
</feature>
<dbReference type="PRINTS" id="PR00705">
    <property type="entry name" value="PAPAIN"/>
</dbReference>
<evidence type="ECO:0000313" key="5">
    <source>
        <dbReference type="WBParaSite" id="PDA_v2.g29721.t1"/>
    </source>
</evidence>
<dbReference type="InterPro" id="IPR013128">
    <property type="entry name" value="Peptidase_C1A"/>
</dbReference>
<organism evidence="4 5">
    <name type="scientific">Panagrolaimus davidi</name>
    <dbReference type="NCBI Taxonomy" id="227884"/>
    <lineage>
        <taxon>Eukaryota</taxon>
        <taxon>Metazoa</taxon>
        <taxon>Ecdysozoa</taxon>
        <taxon>Nematoda</taxon>
        <taxon>Chromadorea</taxon>
        <taxon>Rhabditida</taxon>
        <taxon>Tylenchina</taxon>
        <taxon>Panagrolaimomorpha</taxon>
        <taxon>Panagrolaimoidea</taxon>
        <taxon>Panagrolaimidae</taxon>
        <taxon>Panagrolaimus</taxon>
    </lineage>
</organism>
<evidence type="ECO:0000313" key="4">
    <source>
        <dbReference type="Proteomes" id="UP000887578"/>
    </source>
</evidence>
<dbReference type="Proteomes" id="UP000887578">
    <property type="component" value="Unplaced"/>
</dbReference>
<dbReference type="CDD" id="cd02248">
    <property type="entry name" value="Peptidase_C1A"/>
    <property type="match status" value="1"/>
</dbReference>
<comment type="similarity">
    <text evidence="1">Belongs to the peptidase C1 family.</text>
</comment>
<dbReference type="InterPro" id="IPR039417">
    <property type="entry name" value="Peptidase_C1A_papain-like"/>
</dbReference>